<dbReference type="InterPro" id="IPR032710">
    <property type="entry name" value="NTF2-like_dom_sf"/>
</dbReference>
<proteinExistence type="predicted"/>
<dbReference type="CDD" id="cd00531">
    <property type="entry name" value="NTF2_like"/>
    <property type="match status" value="1"/>
</dbReference>
<dbReference type="SUPFAM" id="SSF54427">
    <property type="entry name" value="NTF2-like"/>
    <property type="match status" value="1"/>
</dbReference>
<dbReference type="EMBL" id="UINC01063196">
    <property type="protein sequence ID" value="SVB90572.1"/>
    <property type="molecule type" value="Genomic_DNA"/>
</dbReference>
<dbReference type="InterPro" id="IPR037401">
    <property type="entry name" value="SnoaL-like"/>
</dbReference>
<gene>
    <name evidence="2" type="ORF">METZ01_LOCUS243426</name>
</gene>
<dbReference type="Gene3D" id="3.10.450.50">
    <property type="match status" value="1"/>
</dbReference>
<accession>A0A382HTZ2</accession>
<dbReference type="AlphaFoldDB" id="A0A382HTZ2"/>
<sequence>MSDLEARIETLEAVEAIRKLKARYCEICDNNHDPDEIVTIFTEDGIWEGEGIGRAEGHADISKLFSGFQSAISFSQHMVQNPIIDVAGKTATARWYFFGMFKFYHNETRRWQAARYHEFYERVAGSWKIKHLKITPPTMSVKYEDGW</sequence>
<dbReference type="Pfam" id="PF13577">
    <property type="entry name" value="SnoaL_4"/>
    <property type="match status" value="1"/>
</dbReference>
<evidence type="ECO:0000259" key="1">
    <source>
        <dbReference type="Pfam" id="PF13577"/>
    </source>
</evidence>
<evidence type="ECO:0000313" key="2">
    <source>
        <dbReference type="EMBL" id="SVB90572.1"/>
    </source>
</evidence>
<protein>
    <recommendedName>
        <fullName evidence="1">SnoaL-like domain-containing protein</fullName>
    </recommendedName>
</protein>
<name>A0A382HTZ2_9ZZZZ</name>
<feature type="domain" description="SnoaL-like" evidence="1">
    <location>
        <begin position="9"/>
        <end position="133"/>
    </location>
</feature>
<organism evidence="2">
    <name type="scientific">marine metagenome</name>
    <dbReference type="NCBI Taxonomy" id="408172"/>
    <lineage>
        <taxon>unclassified sequences</taxon>
        <taxon>metagenomes</taxon>
        <taxon>ecological metagenomes</taxon>
    </lineage>
</organism>
<reference evidence="2" key="1">
    <citation type="submission" date="2018-05" db="EMBL/GenBank/DDBJ databases">
        <authorList>
            <person name="Lanie J.A."/>
            <person name="Ng W.-L."/>
            <person name="Kazmierczak K.M."/>
            <person name="Andrzejewski T.M."/>
            <person name="Davidsen T.M."/>
            <person name="Wayne K.J."/>
            <person name="Tettelin H."/>
            <person name="Glass J.I."/>
            <person name="Rusch D."/>
            <person name="Podicherti R."/>
            <person name="Tsui H.-C.T."/>
            <person name="Winkler M.E."/>
        </authorList>
    </citation>
    <scope>NUCLEOTIDE SEQUENCE</scope>
</reference>